<dbReference type="AlphaFoldDB" id="A0A6J7KEU4"/>
<evidence type="ECO:0000256" key="1">
    <source>
        <dbReference type="SAM" id="Phobius"/>
    </source>
</evidence>
<keyword evidence="1" id="KW-1133">Transmembrane helix</keyword>
<keyword evidence="1" id="KW-0812">Transmembrane</keyword>
<dbReference type="EMBL" id="CAFBNQ010000020">
    <property type="protein sequence ID" value="CAB4953383.1"/>
    <property type="molecule type" value="Genomic_DNA"/>
</dbReference>
<gene>
    <name evidence="3" type="ORF">UFOPK3861_00329</name>
</gene>
<feature type="transmembrane region" description="Helical" evidence="1">
    <location>
        <begin position="21"/>
        <end position="40"/>
    </location>
</feature>
<feature type="domain" description="TadE-like" evidence="2">
    <location>
        <begin position="15"/>
        <end position="58"/>
    </location>
</feature>
<protein>
    <submittedName>
        <fullName evidence="3">Unannotated protein</fullName>
    </submittedName>
</protein>
<proteinExistence type="predicted"/>
<accession>A0A6J7KEU4</accession>
<keyword evidence="1" id="KW-0472">Membrane</keyword>
<dbReference type="Pfam" id="PF07811">
    <property type="entry name" value="TadE"/>
    <property type="match status" value="1"/>
</dbReference>
<dbReference type="InterPro" id="IPR012495">
    <property type="entry name" value="TadE-like_dom"/>
</dbReference>
<reference evidence="3" key="1">
    <citation type="submission" date="2020-05" db="EMBL/GenBank/DDBJ databases">
        <authorList>
            <person name="Chiriac C."/>
            <person name="Salcher M."/>
            <person name="Ghai R."/>
            <person name="Kavagutti S V."/>
        </authorList>
    </citation>
    <scope>NUCLEOTIDE SEQUENCE</scope>
</reference>
<name>A0A6J7KEU4_9ZZZZ</name>
<evidence type="ECO:0000259" key="2">
    <source>
        <dbReference type="Pfam" id="PF07811"/>
    </source>
</evidence>
<organism evidence="3">
    <name type="scientific">freshwater metagenome</name>
    <dbReference type="NCBI Taxonomy" id="449393"/>
    <lineage>
        <taxon>unclassified sequences</taxon>
        <taxon>metagenomes</taxon>
        <taxon>ecological metagenomes</taxon>
    </lineage>
</organism>
<evidence type="ECO:0000313" key="3">
    <source>
        <dbReference type="EMBL" id="CAB4953383.1"/>
    </source>
</evidence>
<sequence>MRIGRLKHFWVSNRGSASIEFVSLALPLFIPVIFFLHQFATVSGTEEIARTLAREGARAFVTSSRGDSAEIAMNAVIATAGMELGLTHDEFSRMAVGLECSASPCYTPNAKIIVTIHFGATKEFRAVTASAQEYISPWS</sequence>